<evidence type="ECO:0008006" key="4">
    <source>
        <dbReference type="Google" id="ProtNLM"/>
    </source>
</evidence>
<reference evidence="2 3" key="1">
    <citation type="submission" date="2023-08" db="EMBL/GenBank/DDBJ databases">
        <title>A Necator americanus chromosomal reference genome.</title>
        <authorList>
            <person name="Ilik V."/>
            <person name="Petrzelkova K.J."/>
            <person name="Pardy F."/>
            <person name="Fuh T."/>
            <person name="Niatou-Singa F.S."/>
            <person name="Gouil Q."/>
            <person name="Baker L."/>
            <person name="Ritchie M.E."/>
            <person name="Jex A.R."/>
            <person name="Gazzola D."/>
            <person name="Li H."/>
            <person name="Toshio Fujiwara R."/>
            <person name="Zhan B."/>
            <person name="Aroian R.V."/>
            <person name="Pafco B."/>
            <person name="Schwarz E.M."/>
        </authorList>
    </citation>
    <scope>NUCLEOTIDE SEQUENCE [LARGE SCALE GENOMIC DNA]</scope>
    <source>
        <strain evidence="2 3">Aroian</strain>
        <tissue evidence="2">Whole animal</tissue>
    </source>
</reference>
<name>A0ABR1ELT5_NECAM</name>
<sequence length="286" mass="32159">MAGLLSMWKMLSASPAYAPPLQLAPAVSDVERELQACAERATRPRKTNLDPISNTTRELLETTLRLDANASHTERKKESQTNGKSREPFFKRKTKGLANTPEVLPDVFADRSQKLAGNTVRPLFFVDYKKAFDSVETKATLSALVDQGVDASYVRTLANCYDRCTTAKQLFHRPLTICIGKGVRQGDTIMPKVLQWIMKSLSWGEGGLCNHLFDSTALQAFCYAVETSGRHTATSRKLLTTHRALERYLLKFNRRTQHLASLRSSDLKGMSRLRDPAEYILKAKHR</sequence>
<feature type="compositionally biased region" description="Basic and acidic residues" evidence="1">
    <location>
        <begin position="72"/>
        <end position="87"/>
    </location>
</feature>
<comment type="caution">
    <text evidence="2">The sequence shown here is derived from an EMBL/GenBank/DDBJ whole genome shotgun (WGS) entry which is preliminary data.</text>
</comment>
<dbReference type="EMBL" id="JAVFWL010000006">
    <property type="protein sequence ID" value="KAK6762776.1"/>
    <property type="molecule type" value="Genomic_DNA"/>
</dbReference>
<accession>A0ABR1ELT5</accession>
<keyword evidence="3" id="KW-1185">Reference proteome</keyword>
<gene>
    <name evidence="2" type="primary">Necator_chrX.g23637</name>
    <name evidence="2" type="ORF">RB195_023473</name>
</gene>
<proteinExistence type="predicted"/>
<dbReference type="Proteomes" id="UP001303046">
    <property type="component" value="Unassembled WGS sequence"/>
</dbReference>
<evidence type="ECO:0000313" key="3">
    <source>
        <dbReference type="Proteomes" id="UP001303046"/>
    </source>
</evidence>
<evidence type="ECO:0000313" key="2">
    <source>
        <dbReference type="EMBL" id="KAK6762776.1"/>
    </source>
</evidence>
<feature type="region of interest" description="Disordered" evidence="1">
    <location>
        <begin position="67"/>
        <end position="87"/>
    </location>
</feature>
<organism evidence="2 3">
    <name type="scientific">Necator americanus</name>
    <name type="common">Human hookworm</name>
    <dbReference type="NCBI Taxonomy" id="51031"/>
    <lineage>
        <taxon>Eukaryota</taxon>
        <taxon>Metazoa</taxon>
        <taxon>Ecdysozoa</taxon>
        <taxon>Nematoda</taxon>
        <taxon>Chromadorea</taxon>
        <taxon>Rhabditida</taxon>
        <taxon>Rhabditina</taxon>
        <taxon>Rhabditomorpha</taxon>
        <taxon>Strongyloidea</taxon>
        <taxon>Ancylostomatidae</taxon>
        <taxon>Bunostominae</taxon>
        <taxon>Necator</taxon>
    </lineage>
</organism>
<evidence type="ECO:0000256" key="1">
    <source>
        <dbReference type="SAM" id="MobiDB-lite"/>
    </source>
</evidence>
<protein>
    <recommendedName>
        <fullName evidence="4">Reverse transcriptase domain-containing protein</fullName>
    </recommendedName>
</protein>